<dbReference type="Pfam" id="PF00440">
    <property type="entry name" value="TetR_N"/>
    <property type="match status" value="1"/>
</dbReference>
<keyword evidence="3" id="KW-0804">Transcription</keyword>
<evidence type="ECO:0000256" key="3">
    <source>
        <dbReference type="ARBA" id="ARBA00023163"/>
    </source>
</evidence>
<reference evidence="6 7" key="1">
    <citation type="submission" date="2018-09" db="EMBL/GenBank/DDBJ databases">
        <title>Genome sequence and characterization of the bcs clusters for the production of nanocellulose from the low pH resistant strain Komagataeibacter medellinensis ID13488.</title>
        <authorList>
            <person name="Hernandez-Arriaga A.M."/>
            <person name="Del Cerro C."/>
            <person name="Urbina L."/>
            <person name="Eceiza A."/>
            <person name="Retegi A."/>
            <person name="Prieto M.A."/>
        </authorList>
    </citation>
    <scope>NUCLEOTIDE SEQUENCE [LARGE SCALE GENOMIC DNA]</scope>
    <source>
        <strain evidence="6 7">ID13488</strain>
    </source>
</reference>
<keyword evidence="7" id="KW-1185">Reference proteome</keyword>
<feature type="domain" description="HTH tetR-type" evidence="5">
    <location>
        <begin position="2"/>
        <end position="62"/>
    </location>
</feature>
<accession>A0ABQ6VSG1</accession>
<evidence type="ECO:0000256" key="2">
    <source>
        <dbReference type="ARBA" id="ARBA00023125"/>
    </source>
</evidence>
<name>A0ABQ6VSG1_9PROT</name>
<dbReference type="PANTHER" id="PTHR47506">
    <property type="entry name" value="TRANSCRIPTIONAL REGULATORY PROTEIN"/>
    <property type="match status" value="1"/>
</dbReference>
<dbReference type="PANTHER" id="PTHR47506:SF1">
    <property type="entry name" value="HTH-TYPE TRANSCRIPTIONAL REGULATOR YJDC"/>
    <property type="match status" value="1"/>
</dbReference>
<dbReference type="EMBL" id="QYAZ01000001">
    <property type="protein sequence ID" value="KAB8123127.1"/>
    <property type="molecule type" value="Genomic_DNA"/>
</dbReference>
<dbReference type="RefSeq" id="WP_153467780.1">
    <property type="nucleotide sequence ID" value="NZ_QYAZ01000001.1"/>
</dbReference>
<evidence type="ECO:0000256" key="1">
    <source>
        <dbReference type="ARBA" id="ARBA00023015"/>
    </source>
</evidence>
<feature type="DNA-binding region" description="H-T-H motif" evidence="4">
    <location>
        <begin position="25"/>
        <end position="44"/>
    </location>
</feature>
<keyword evidence="2 4" id="KW-0238">DNA-binding</keyword>
<protein>
    <submittedName>
        <fullName evidence="6">TetR/AcrR family transcriptional regulator</fullName>
    </submittedName>
</protein>
<evidence type="ECO:0000313" key="6">
    <source>
        <dbReference type="EMBL" id="KAB8123127.1"/>
    </source>
</evidence>
<sequence>MNERDEAICEAATRMFIRYGVKRTGMGDIAYEAGVARQTLYNAFPNKEAVLSATIRLFMERTLQRTEAELPSCDNLRDQLAIVFEHLVRQPYAMVHSSPNAEDIVEGVDADSRKVIRECMEEFRAVVETLLTPSEVNIRASGMTTRQLADAVLNFACAAKHEARDQAQLEEWLQSLVAMTLRCTV</sequence>
<evidence type="ECO:0000259" key="5">
    <source>
        <dbReference type="PROSITE" id="PS50977"/>
    </source>
</evidence>
<keyword evidence="1" id="KW-0805">Transcription regulation</keyword>
<dbReference type="PROSITE" id="PS50977">
    <property type="entry name" value="HTH_TETR_2"/>
    <property type="match status" value="1"/>
</dbReference>
<comment type="caution">
    <text evidence="6">The sequence shown here is derived from an EMBL/GenBank/DDBJ whole genome shotgun (WGS) entry which is preliminary data.</text>
</comment>
<dbReference type="PRINTS" id="PR00455">
    <property type="entry name" value="HTHTETR"/>
</dbReference>
<organism evidence="6 7">
    <name type="scientific">Komagataeibacter medellinensis</name>
    <dbReference type="NCBI Taxonomy" id="1177712"/>
    <lineage>
        <taxon>Bacteria</taxon>
        <taxon>Pseudomonadati</taxon>
        <taxon>Pseudomonadota</taxon>
        <taxon>Alphaproteobacteria</taxon>
        <taxon>Acetobacterales</taxon>
        <taxon>Acetobacteraceae</taxon>
        <taxon>Komagataeibacter</taxon>
    </lineage>
</organism>
<evidence type="ECO:0000313" key="7">
    <source>
        <dbReference type="Proteomes" id="UP000427842"/>
    </source>
</evidence>
<dbReference type="Gene3D" id="1.10.357.10">
    <property type="entry name" value="Tetracycline Repressor, domain 2"/>
    <property type="match status" value="1"/>
</dbReference>
<gene>
    <name evidence="6" type="ORF">D3W54_01570</name>
</gene>
<proteinExistence type="predicted"/>
<dbReference type="Proteomes" id="UP000427842">
    <property type="component" value="Unassembled WGS sequence"/>
</dbReference>
<dbReference type="InterPro" id="IPR009057">
    <property type="entry name" value="Homeodomain-like_sf"/>
</dbReference>
<evidence type="ECO:0000256" key="4">
    <source>
        <dbReference type="PROSITE-ProRule" id="PRU00335"/>
    </source>
</evidence>
<dbReference type="SUPFAM" id="SSF46689">
    <property type="entry name" value="Homeodomain-like"/>
    <property type="match status" value="1"/>
</dbReference>
<dbReference type="InterPro" id="IPR001647">
    <property type="entry name" value="HTH_TetR"/>
</dbReference>